<comment type="caution">
    <text evidence="1">The sequence shown here is derived from an EMBL/GenBank/DDBJ whole genome shotgun (WGS) entry which is preliminary data.</text>
</comment>
<keyword evidence="2" id="KW-1185">Reference proteome</keyword>
<keyword evidence="1" id="KW-0647">Proteasome</keyword>
<proteinExistence type="predicted"/>
<accession>A0AAP0BUC3</accession>
<dbReference type="GO" id="GO:0000502">
    <property type="term" value="C:proteasome complex"/>
    <property type="evidence" value="ECO:0007669"/>
    <property type="project" value="UniProtKB-KW"/>
</dbReference>
<gene>
    <name evidence="1" type="ORF">KSP39_PZI003351</name>
</gene>
<evidence type="ECO:0000313" key="2">
    <source>
        <dbReference type="Proteomes" id="UP001418222"/>
    </source>
</evidence>
<dbReference type="EMBL" id="JBBWWQ010000003">
    <property type="protein sequence ID" value="KAK8951112.1"/>
    <property type="molecule type" value="Genomic_DNA"/>
</dbReference>
<dbReference type="Proteomes" id="UP001418222">
    <property type="component" value="Unassembled WGS sequence"/>
</dbReference>
<protein>
    <submittedName>
        <fullName evidence="1">26S proteasome complex subunit sem1-1</fullName>
    </submittedName>
</protein>
<reference evidence="1 2" key="1">
    <citation type="journal article" date="2022" name="Nat. Plants">
        <title>Genomes of leafy and leafless Platanthera orchids illuminate the evolution of mycoheterotrophy.</title>
        <authorList>
            <person name="Li M.H."/>
            <person name="Liu K.W."/>
            <person name="Li Z."/>
            <person name="Lu H.C."/>
            <person name="Ye Q.L."/>
            <person name="Zhang D."/>
            <person name="Wang J.Y."/>
            <person name="Li Y.F."/>
            <person name="Zhong Z.M."/>
            <person name="Liu X."/>
            <person name="Yu X."/>
            <person name="Liu D.K."/>
            <person name="Tu X.D."/>
            <person name="Liu B."/>
            <person name="Hao Y."/>
            <person name="Liao X.Y."/>
            <person name="Jiang Y.T."/>
            <person name="Sun W.H."/>
            <person name="Chen J."/>
            <person name="Chen Y.Q."/>
            <person name="Ai Y."/>
            <person name="Zhai J.W."/>
            <person name="Wu S.S."/>
            <person name="Zhou Z."/>
            <person name="Hsiao Y.Y."/>
            <person name="Wu W.L."/>
            <person name="Chen Y.Y."/>
            <person name="Lin Y.F."/>
            <person name="Hsu J.L."/>
            <person name="Li C.Y."/>
            <person name="Wang Z.W."/>
            <person name="Zhao X."/>
            <person name="Zhong W.Y."/>
            <person name="Ma X.K."/>
            <person name="Ma L."/>
            <person name="Huang J."/>
            <person name="Chen G.Z."/>
            <person name="Huang M.Z."/>
            <person name="Huang L."/>
            <person name="Peng D.H."/>
            <person name="Luo Y.B."/>
            <person name="Zou S.Q."/>
            <person name="Chen S.P."/>
            <person name="Lan S."/>
            <person name="Tsai W.C."/>
            <person name="Van de Peer Y."/>
            <person name="Liu Z.J."/>
        </authorList>
    </citation>
    <scope>NUCLEOTIDE SEQUENCE [LARGE SCALE GENOMIC DNA]</scope>
    <source>
        <strain evidence="1">Lor287</strain>
    </source>
</reference>
<evidence type="ECO:0000313" key="1">
    <source>
        <dbReference type="EMBL" id="KAK8951112.1"/>
    </source>
</evidence>
<organism evidence="1 2">
    <name type="scientific">Platanthera zijinensis</name>
    <dbReference type="NCBI Taxonomy" id="2320716"/>
    <lineage>
        <taxon>Eukaryota</taxon>
        <taxon>Viridiplantae</taxon>
        <taxon>Streptophyta</taxon>
        <taxon>Embryophyta</taxon>
        <taxon>Tracheophyta</taxon>
        <taxon>Spermatophyta</taxon>
        <taxon>Magnoliopsida</taxon>
        <taxon>Liliopsida</taxon>
        <taxon>Asparagales</taxon>
        <taxon>Orchidaceae</taxon>
        <taxon>Orchidoideae</taxon>
        <taxon>Orchideae</taxon>
        <taxon>Orchidinae</taxon>
        <taxon>Platanthera</taxon>
    </lineage>
</organism>
<dbReference type="AlphaFoldDB" id="A0AAP0BUC3"/>
<name>A0AAP0BUC3_9ASPA</name>
<sequence length="236" mass="26452">MIETLKIVCWKRNGEGFDWAREEMEGNSPPSIHLAAVILVRFSFPFDLSANKLDLPSGDSKFSGVPIPGGAFSIDPRVCSVVVLATPVRSQAVSGAFSLGPGVVTMATETKPSAGEDIKMDLFEDDDEFEEFEIGEDLKFLFLIKWGFLPHKKVSLSSDLFLCMYYKMLLLLQKCCSERRFSHFTMIVKTWYQSPLFPRLQSMSDLGSHGSNSALEHCMMADAISSLRGFQRERLE</sequence>